<gene>
    <name evidence="1" type="ORF">S01H1_73387</name>
</gene>
<sequence length="165" mass="18719">MPLFQLSDVQAVRDVSQIYDTARFNTFAQSAQDEQLRVWLGDALYLDLVTSPSDAKYVTLLDGETYTKNGKVIKFYGLKKYLSFVWLSINAIEGDDFQAEIGTINFNQPNTSFPKSKSVTSKKYIADSIVYKNNAIDYLNEKKSTYTLWEGGASDNKTKFSIIEM</sequence>
<dbReference type="Pfam" id="PF20459">
    <property type="entry name" value="DUF6712"/>
    <property type="match status" value="2"/>
</dbReference>
<comment type="caution">
    <text evidence="1">The sequence shown here is derived from an EMBL/GenBank/DDBJ whole genome shotgun (WGS) entry which is preliminary data.</text>
</comment>
<dbReference type="EMBL" id="BARS01049035">
    <property type="protein sequence ID" value="GAG29152.1"/>
    <property type="molecule type" value="Genomic_DNA"/>
</dbReference>
<proteinExistence type="predicted"/>
<name>X0X147_9ZZZZ</name>
<protein>
    <submittedName>
        <fullName evidence="1">Uncharacterized protein</fullName>
    </submittedName>
</protein>
<evidence type="ECO:0000313" key="1">
    <source>
        <dbReference type="EMBL" id="GAG29152.1"/>
    </source>
</evidence>
<dbReference type="AlphaFoldDB" id="X0X147"/>
<dbReference type="InterPro" id="IPR046558">
    <property type="entry name" value="DUF6712"/>
</dbReference>
<reference evidence="1" key="1">
    <citation type="journal article" date="2014" name="Front. Microbiol.">
        <title>High frequency of phylogenetically diverse reductive dehalogenase-homologous genes in deep subseafloor sedimentary metagenomes.</title>
        <authorList>
            <person name="Kawai M."/>
            <person name="Futagami T."/>
            <person name="Toyoda A."/>
            <person name="Takaki Y."/>
            <person name="Nishi S."/>
            <person name="Hori S."/>
            <person name="Arai W."/>
            <person name="Tsubouchi T."/>
            <person name="Morono Y."/>
            <person name="Uchiyama I."/>
            <person name="Ito T."/>
            <person name="Fujiyama A."/>
            <person name="Inagaki F."/>
            <person name="Takami H."/>
        </authorList>
    </citation>
    <scope>NUCLEOTIDE SEQUENCE</scope>
    <source>
        <strain evidence="1">Expedition CK06-06</strain>
    </source>
</reference>
<organism evidence="1">
    <name type="scientific">marine sediment metagenome</name>
    <dbReference type="NCBI Taxonomy" id="412755"/>
    <lineage>
        <taxon>unclassified sequences</taxon>
        <taxon>metagenomes</taxon>
        <taxon>ecological metagenomes</taxon>
    </lineage>
</organism>
<accession>X0X147</accession>